<gene>
    <name evidence="1" type="ORF">CEUTPL_LOCUS5487</name>
</gene>
<name>A0A9N9MLR6_9CUCU</name>
<reference evidence="1" key="1">
    <citation type="submission" date="2022-01" db="EMBL/GenBank/DDBJ databases">
        <authorList>
            <person name="King R."/>
        </authorList>
    </citation>
    <scope>NUCLEOTIDE SEQUENCE</scope>
</reference>
<proteinExistence type="predicted"/>
<dbReference type="EMBL" id="OU892278">
    <property type="protein sequence ID" value="CAG9764862.1"/>
    <property type="molecule type" value="Genomic_DNA"/>
</dbReference>
<accession>A0A9N9MLR6</accession>
<dbReference type="Proteomes" id="UP001152799">
    <property type="component" value="Chromosome 2"/>
</dbReference>
<protein>
    <submittedName>
        <fullName evidence="1">Uncharacterized protein</fullName>
    </submittedName>
</protein>
<sequence length="73" mass="8579">MKRDNCGQATILENAFYPGLVLSCLFQSSVLFSENNGESLKFNKRNLDSTQEEVLFCIQSWYHQYDIKYIEYP</sequence>
<dbReference type="PROSITE" id="PS51257">
    <property type="entry name" value="PROKAR_LIPOPROTEIN"/>
    <property type="match status" value="1"/>
</dbReference>
<evidence type="ECO:0000313" key="2">
    <source>
        <dbReference type="Proteomes" id="UP001152799"/>
    </source>
</evidence>
<organism evidence="1 2">
    <name type="scientific">Ceutorhynchus assimilis</name>
    <name type="common">cabbage seed weevil</name>
    <dbReference type="NCBI Taxonomy" id="467358"/>
    <lineage>
        <taxon>Eukaryota</taxon>
        <taxon>Metazoa</taxon>
        <taxon>Ecdysozoa</taxon>
        <taxon>Arthropoda</taxon>
        <taxon>Hexapoda</taxon>
        <taxon>Insecta</taxon>
        <taxon>Pterygota</taxon>
        <taxon>Neoptera</taxon>
        <taxon>Endopterygota</taxon>
        <taxon>Coleoptera</taxon>
        <taxon>Polyphaga</taxon>
        <taxon>Cucujiformia</taxon>
        <taxon>Curculionidae</taxon>
        <taxon>Ceutorhynchinae</taxon>
        <taxon>Ceutorhynchus</taxon>
    </lineage>
</organism>
<dbReference type="AlphaFoldDB" id="A0A9N9MLR6"/>
<keyword evidence="2" id="KW-1185">Reference proteome</keyword>
<evidence type="ECO:0000313" key="1">
    <source>
        <dbReference type="EMBL" id="CAG9764862.1"/>
    </source>
</evidence>